<evidence type="ECO:0000313" key="5">
    <source>
        <dbReference type="Proteomes" id="UP000825890"/>
    </source>
</evidence>
<dbReference type="OrthoDB" id="10250282at2759"/>
<comment type="caution">
    <text evidence="4">The sequence shown here is derived from an EMBL/GenBank/DDBJ whole genome shotgun (WGS) entry which is preliminary data.</text>
</comment>
<keyword evidence="1" id="KW-0732">Signal</keyword>
<dbReference type="Pfam" id="PF00144">
    <property type="entry name" value="Beta-lactamase"/>
    <property type="match status" value="1"/>
</dbReference>
<dbReference type="Proteomes" id="UP000825890">
    <property type="component" value="Unassembled WGS sequence"/>
</dbReference>
<reference evidence="4 5" key="1">
    <citation type="submission" date="2021-01" db="EMBL/GenBank/DDBJ databases">
        <title>Cercospora kikuchii MAFF 305040 whole genome shotgun sequence.</title>
        <authorList>
            <person name="Kashiwa T."/>
            <person name="Suzuki T."/>
        </authorList>
    </citation>
    <scope>NUCLEOTIDE SEQUENCE [LARGE SCALE GENOMIC DNA]</scope>
    <source>
        <strain evidence="4 5">MAFF 305040</strain>
    </source>
</reference>
<organism evidence="4 5">
    <name type="scientific">Cercospora kikuchii</name>
    <dbReference type="NCBI Taxonomy" id="84275"/>
    <lineage>
        <taxon>Eukaryota</taxon>
        <taxon>Fungi</taxon>
        <taxon>Dikarya</taxon>
        <taxon>Ascomycota</taxon>
        <taxon>Pezizomycotina</taxon>
        <taxon>Dothideomycetes</taxon>
        <taxon>Dothideomycetidae</taxon>
        <taxon>Mycosphaerellales</taxon>
        <taxon>Mycosphaerellaceae</taxon>
        <taxon>Cercospora</taxon>
    </lineage>
</organism>
<dbReference type="GeneID" id="68296287"/>
<evidence type="ECO:0000259" key="3">
    <source>
        <dbReference type="Pfam" id="PF26335"/>
    </source>
</evidence>
<keyword evidence="5" id="KW-1185">Reference proteome</keyword>
<evidence type="ECO:0000259" key="2">
    <source>
        <dbReference type="Pfam" id="PF00144"/>
    </source>
</evidence>
<dbReference type="SUPFAM" id="SSF56601">
    <property type="entry name" value="beta-lactamase/transpeptidase-like"/>
    <property type="match status" value="1"/>
</dbReference>
<dbReference type="InterPro" id="IPR051478">
    <property type="entry name" value="Beta-lactamase-like_AB/R"/>
</dbReference>
<evidence type="ECO:0000313" key="4">
    <source>
        <dbReference type="EMBL" id="GIZ47625.1"/>
    </source>
</evidence>
<dbReference type="Pfam" id="PF26335">
    <property type="entry name" value="ARB_00930_C"/>
    <property type="match status" value="1"/>
</dbReference>
<dbReference type="AlphaFoldDB" id="A0A9P3FKZ3"/>
<dbReference type="InterPro" id="IPR012338">
    <property type="entry name" value="Beta-lactam/transpept-like"/>
</dbReference>
<dbReference type="PANTHER" id="PTHR22935:SF97">
    <property type="entry name" value="BETA-LACTAMASE-RELATED DOMAIN-CONTAINING PROTEIN"/>
    <property type="match status" value="1"/>
</dbReference>
<name>A0A9P3FKZ3_9PEZI</name>
<dbReference type="InterPro" id="IPR058664">
    <property type="entry name" value="ARB_00930-like_C"/>
</dbReference>
<proteinExistence type="predicted"/>
<evidence type="ECO:0000256" key="1">
    <source>
        <dbReference type="SAM" id="SignalP"/>
    </source>
</evidence>
<dbReference type="RefSeq" id="XP_044662112.1">
    <property type="nucleotide sequence ID" value="XM_044806177.1"/>
</dbReference>
<dbReference type="InterPro" id="IPR001466">
    <property type="entry name" value="Beta-lactam-related"/>
</dbReference>
<protein>
    <recommendedName>
        <fullName evidence="6">Beta-lactamase-related domain-containing protein</fullName>
    </recommendedName>
</protein>
<dbReference type="Gene3D" id="3.40.710.10">
    <property type="entry name" value="DD-peptidase/beta-lactamase superfamily"/>
    <property type="match status" value="1"/>
</dbReference>
<accession>A0A9P3FKZ3</accession>
<gene>
    <name evidence="4" type="ORF">CKM354_001071200</name>
</gene>
<feature type="signal peptide" evidence="1">
    <location>
        <begin position="1"/>
        <end position="19"/>
    </location>
</feature>
<feature type="chain" id="PRO_5040300795" description="Beta-lactamase-related domain-containing protein" evidence="1">
    <location>
        <begin position="20"/>
        <end position="592"/>
    </location>
</feature>
<evidence type="ECO:0008006" key="6">
    <source>
        <dbReference type="Google" id="ProtNLM"/>
    </source>
</evidence>
<feature type="domain" description="Beta-lactamase-like ARB-00930-like C-terminal" evidence="3">
    <location>
        <begin position="434"/>
        <end position="591"/>
    </location>
</feature>
<dbReference type="PANTHER" id="PTHR22935">
    <property type="entry name" value="PENICILLIN-BINDING PROTEIN"/>
    <property type="match status" value="1"/>
</dbReference>
<sequence length="592" mass="64428">MKATQISLAILPLLSFSRASLCPILGPPFPTPQHLNTSQAFQNGTKSLDNLINQALKNASYFSEYAMSAPLTNGTFSLSIFSTAQPDTLLHEFHYTSSEVANSQEGLHTVDANSIYRIGSVSKLLTVYAFLIHEGFARDGDSVTKFIPELAETAKGNLMSDNGRLVNWTDVTVGDLASQLGGITRDLGLNDNDELPGVPPLPDGEVALCDHPDQKAFPCSVKEYLDRFATVPAEWNPAHTPTYSNAGFFLLALVLERITGKSFPELMHHSLIERLGLNSTSYYAPNSTARAVIPINDTAAMWSFDIGPVAPSGNYYTSTYDFATIGRSILNSSILSPSLTRRWLKPRTFTTAASPAFDAVGAPWEIIRFRDHERVVDLYTKDGDVGAYHASLVLIPDYNVGWTILTAGTKSTGVREGLNTLMYETILPALEQAAHEEANERFAGSYEAIAIYENNEATSVNNTTGTNSTAPPATATFITDSHSGLKIASLMIGGIEQTTTQDSPKAKLDWRLFPNDLYNDGKHVGFTGAVSTIYTNKATKVFAANTCANWLSVGTPSYGSLGLFDFIFEIDEEGRAVSAYAKGFRMKFVKKH</sequence>
<dbReference type="EMBL" id="BOLY01000007">
    <property type="protein sequence ID" value="GIZ47625.1"/>
    <property type="molecule type" value="Genomic_DNA"/>
</dbReference>
<feature type="domain" description="Beta-lactamase-related" evidence="2">
    <location>
        <begin position="99"/>
        <end position="422"/>
    </location>
</feature>